<accession>A0ABW5VR88</accession>
<dbReference type="Proteomes" id="UP001597479">
    <property type="component" value="Unassembled WGS sequence"/>
</dbReference>
<proteinExistence type="predicted"/>
<sequence length="109" mass="11505">MDPLTYTDFDAFDVEPTFTALAAIAAEEPVISAEVAVVDAECRLADSPDEIAVKAHRRAVAALNVAMRTAIETSTNRATTTAPVFLPGAAQTTGLRRVVLRTSTRTTAA</sequence>
<evidence type="ECO:0000313" key="2">
    <source>
        <dbReference type="Proteomes" id="UP001597479"/>
    </source>
</evidence>
<organism evidence="1 2">
    <name type="scientific">Promicromonospora vindobonensis</name>
    <dbReference type="NCBI Taxonomy" id="195748"/>
    <lineage>
        <taxon>Bacteria</taxon>
        <taxon>Bacillati</taxon>
        <taxon>Actinomycetota</taxon>
        <taxon>Actinomycetes</taxon>
        <taxon>Micrococcales</taxon>
        <taxon>Promicromonosporaceae</taxon>
        <taxon>Promicromonospora</taxon>
    </lineage>
</organism>
<reference evidence="2" key="1">
    <citation type="journal article" date="2019" name="Int. J. Syst. Evol. Microbiol.">
        <title>The Global Catalogue of Microorganisms (GCM) 10K type strain sequencing project: providing services to taxonomists for standard genome sequencing and annotation.</title>
        <authorList>
            <consortium name="The Broad Institute Genomics Platform"/>
            <consortium name="The Broad Institute Genome Sequencing Center for Infectious Disease"/>
            <person name="Wu L."/>
            <person name="Ma J."/>
        </authorList>
    </citation>
    <scope>NUCLEOTIDE SEQUENCE [LARGE SCALE GENOMIC DNA]</scope>
    <source>
        <strain evidence="2">CCM 7044</strain>
    </source>
</reference>
<dbReference type="EMBL" id="JBHUOG010000001">
    <property type="protein sequence ID" value="MFD2793831.1"/>
    <property type="molecule type" value="Genomic_DNA"/>
</dbReference>
<name>A0ABW5VR88_9MICO</name>
<dbReference type="RefSeq" id="WP_377182372.1">
    <property type="nucleotide sequence ID" value="NZ_JBHUOG010000001.1"/>
</dbReference>
<evidence type="ECO:0000313" key="1">
    <source>
        <dbReference type="EMBL" id="MFD2793831.1"/>
    </source>
</evidence>
<protein>
    <submittedName>
        <fullName evidence="1">DUF6284 family protein</fullName>
    </submittedName>
</protein>
<dbReference type="InterPro" id="IPR046251">
    <property type="entry name" value="DUF6284"/>
</dbReference>
<comment type="caution">
    <text evidence="1">The sequence shown here is derived from an EMBL/GenBank/DDBJ whole genome shotgun (WGS) entry which is preliminary data.</text>
</comment>
<dbReference type="Pfam" id="PF19801">
    <property type="entry name" value="DUF6284"/>
    <property type="match status" value="1"/>
</dbReference>
<gene>
    <name evidence="1" type="ORF">ACFS27_09780</name>
</gene>
<keyword evidence="2" id="KW-1185">Reference proteome</keyword>